<dbReference type="GO" id="GO:0003700">
    <property type="term" value="F:DNA-binding transcription factor activity"/>
    <property type="evidence" value="ECO:0007669"/>
    <property type="project" value="InterPro"/>
</dbReference>
<dbReference type="AlphaFoldDB" id="A0A7H0LFA7"/>
<dbReference type="Pfam" id="PF00126">
    <property type="entry name" value="HTH_1"/>
    <property type="match status" value="1"/>
</dbReference>
<evidence type="ECO:0000256" key="2">
    <source>
        <dbReference type="ARBA" id="ARBA00023015"/>
    </source>
</evidence>
<organism evidence="7 8">
    <name type="scientific">Sphingomonas alpina</name>
    <dbReference type="NCBI Taxonomy" id="653931"/>
    <lineage>
        <taxon>Bacteria</taxon>
        <taxon>Pseudomonadati</taxon>
        <taxon>Pseudomonadota</taxon>
        <taxon>Alphaproteobacteria</taxon>
        <taxon>Sphingomonadales</taxon>
        <taxon>Sphingomonadaceae</taxon>
        <taxon>Sphingomonas</taxon>
    </lineage>
</organism>
<evidence type="ECO:0000256" key="5">
    <source>
        <dbReference type="SAM" id="MobiDB-lite"/>
    </source>
</evidence>
<dbReference type="GO" id="GO:0043565">
    <property type="term" value="F:sequence-specific DNA binding"/>
    <property type="evidence" value="ECO:0007669"/>
    <property type="project" value="TreeGrafter"/>
</dbReference>
<dbReference type="PANTHER" id="PTHR30537">
    <property type="entry name" value="HTH-TYPE TRANSCRIPTIONAL REGULATOR"/>
    <property type="match status" value="1"/>
</dbReference>
<evidence type="ECO:0000256" key="3">
    <source>
        <dbReference type="ARBA" id="ARBA00023125"/>
    </source>
</evidence>
<proteinExistence type="inferred from homology"/>
<dbReference type="SUPFAM" id="SSF53850">
    <property type="entry name" value="Periplasmic binding protein-like II"/>
    <property type="match status" value="1"/>
</dbReference>
<protein>
    <submittedName>
        <fullName evidence="7">LysR family transcriptional regulator</fullName>
    </submittedName>
</protein>
<dbReference type="Gene3D" id="1.10.10.10">
    <property type="entry name" value="Winged helix-like DNA-binding domain superfamily/Winged helix DNA-binding domain"/>
    <property type="match status" value="1"/>
</dbReference>
<evidence type="ECO:0000313" key="7">
    <source>
        <dbReference type="EMBL" id="QNQ08360.1"/>
    </source>
</evidence>
<dbReference type="GO" id="GO:0006351">
    <property type="term" value="P:DNA-templated transcription"/>
    <property type="evidence" value="ECO:0007669"/>
    <property type="project" value="TreeGrafter"/>
</dbReference>
<keyword evidence="3" id="KW-0238">DNA-binding</keyword>
<dbReference type="Pfam" id="PF03466">
    <property type="entry name" value="LysR_substrate"/>
    <property type="match status" value="1"/>
</dbReference>
<keyword evidence="2" id="KW-0805">Transcription regulation</keyword>
<feature type="domain" description="HTH lysR-type" evidence="6">
    <location>
        <begin position="15"/>
        <end position="72"/>
    </location>
</feature>
<dbReference type="FunFam" id="1.10.10.10:FF:000038">
    <property type="entry name" value="Glycine cleavage system transcriptional activator"/>
    <property type="match status" value="1"/>
</dbReference>
<dbReference type="RefSeq" id="WP_187760688.1">
    <property type="nucleotide sequence ID" value="NZ_CP061038.1"/>
</dbReference>
<name>A0A7H0LFA7_9SPHN</name>
<dbReference type="Gene3D" id="3.40.190.10">
    <property type="entry name" value="Periplasmic binding protein-like II"/>
    <property type="match status" value="2"/>
</dbReference>
<accession>A0A7H0LFA7</accession>
<dbReference type="KEGG" id="spap:H3Z74_16610"/>
<dbReference type="InterPro" id="IPR036388">
    <property type="entry name" value="WH-like_DNA-bd_sf"/>
</dbReference>
<keyword evidence="4" id="KW-0804">Transcription</keyword>
<comment type="similarity">
    <text evidence="1">Belongs to the LysR transcriptional regulatory family.</text>
</comment>
<dbReference type="Proteomes" id="UP000516148">
    <property type="component" value="Chromosome"/>
</dbReference>
<keyword evidence="8" id="KW-1185">Reference proteome</keyword>
<dbReference type="InterPro" id="IPR036390">
    <property type="entry name" value="WH_DNA-bd_sf"/>
</dbReference>
<evidence type="ECO:0000256" key="1">
    <source>
        <dbReference type="ARBA" id="ARBA00009437"/>
    </source>
</evidence>
<gene>
    <name evidence="7" type="ORF">H3Z74_16610</name>
</gene>
<dbReference type="InterPro" id="IPR058163">
    <property type="entry name" value="LysR-type_TF_proteobact-type"/>
</dbReference>
<dbReference type="InterPro" id="IPR000847">
    <property type="entry name" value="LysR_HTH_N"/>
</dbReference>
<dbReference type="PANTHER" id="PTHR30537:SF74">
    <property type="entry name" value="HTH-TYPE TRANSCRIPTIONAL REGULATOR TRPI"/>
    <property type="match status" value="1"/>
</dbReference>
<feature type="region of interest" description="Disordered" evidence="5">
    <location>
        <begin position="298"/>
        <end position="323"/>
    </location>
</feature>
<reference evidence="7 8" key="1">
    <citation type="submission" date="2020-09" db="EMBL/GenBank/DDBJ databases">
        <title>Sphingomonas sp., a new species isolated from pork steak.</title>
        <authorList>
            <person name="Heidler von Heilborn D."/>
        </authorList>
    </citation>
    <scope>NUCLEOTIDE SEQUENCE [LARGE SCALE GENOMIC DNA]</scope>
    <source>
        <strain evidence="8">S8-3T</strain>
    </source>
</reference>
<evidence type="ECO:0000313" key="8">
    <source>
        <dbReference type="Proteomes" id="UP000516148"/>
    </source>
</evidence>
<sequence>MNESNSSISRHRQLPPLAALRAFEAAARHESFRRAADELAVTPTAISHQIRLLEEILGLALFVRRTRQVALTEAGLRLYPTLRDGFDSFARTIAELRPRTGRVAVTLSATTLFTARILLPALGSFQAQHPDYNLRLHASDEVADLAAGMADIAVRYGAGPFAGLAAEPLLTDRFGVLCSPRLGLSAPADLRHTILLHTEWKRRAGAPDWRHWAQLAGMDDLRVAEGPRFTEDGHALQAAIAGHGAAIASLVLARAEIEAGLLVNPFGPVIAGATYHVVATPEAMASADVRAVRDWLKGDRRGGVTPGDQARLTRNRSPGQAPR</sequence>
<dbReference type="PROSITE" id="PS50931">
    <property type="entry name" value="HTH_LYSR"/>
    <property type="match status" value="1"/>
</dbReference>
<evidence type="ECO:0000256" key="4">
    <source>
        <dbReference type="ARBA" id="ARBA00023163"/>
    </source>
</evidence>
<dbReference type="CDD" id="cd08432">
    <property type="entry name" value="PBP2_GcdR_TrpI_HvrB_AmpR_like"/>
    <property type="match status" value="1"/>
</dbReference>
<dbReference type="SUPFAM" id="SSF46785">
    <property type="entry name" value="Winged helix' DNA-binding domain"/>
    <property type="match status" value="1"/>
</dbReference>
<dbReference type="PRINTS" id="PR00039">
    <property type="entry name" value="HTHLYSR"/>
</dbReference>
<dbReference type="InterPro" id="IPR005119">
    <property type="entry name" value="LysR_subst-bd"/>
</dbReference>
<evidence type="ECO:0000259" key="6">
    <source>
        <dbReference type="PROSITE" id="PS50931"/>
    </source>
</evidence>
<dbReference type="EMBL" id="CP061038">
    <property type="protein sequence ID" value="QNQ08360.1"/>
    <property type="molecule type" value="Genomic_DNA"/>
</dbReference>